<comment type="caution">
    <text evidence="1">The sequence shown here is derived from an EMBL/GenBank/DDBJ whole genome shotgun (WGS) entry which is preliminary data.</text>
</comment>
<gene>
    <name evidence="1" type="ORF">ABDJ85_11630</name>
</gene>
<evidence type="ECO:0000313" key="2">
    <source>
        <dbReference type="Proteomes" id="UP001495147"/>
    </source>
</evidence>
<keyword evidence="2" id="KW-1185">Reference proteome</keyword>
<proteinExistence type="predicted"/>
<name>A0ABV0G313_9BURK</name>
<protein>
    <submittedName>
        <fullName evidence="1">Uncharacterized protein</fullName>
    </submittedName>
</protein>
<sequence>MDELSRLLGTIGCRPAPSGVCDEHALFFYRELSPSFRCVYGLSRMWPGVDGLMCGDLSVALLSKSVHDFTQLDDAWFTATRVDAFRLGFETCLAARLSHLKWAESEEPNAQAWPMSVDGVRALFADYLRLIDCHLVALKDDASLLRLLECCLAYSKPPWVLSDPPGWPFLAEQARRLRLKLE</sequence>
<accession>A0ABV0G313</accession>
<dbReference type="EMBL" id="JBDPZD010000003">
    <property type="protein sequence ID" value="MEO3692122.1"/>
    <property type="molecule type" value="Genomic_DNA"/>
</dbReference>
<reference evidence="1 2" key="1">
    <citation type="submission" date="2024-05" db="EMBL/GenBank/DDBJ databases">
        <title>Roseateles sp. DJS-2-20 16S ribosomal RNA gene Genome sequencing and assembly.</title>
        <authorList>
            <person name="Woo H."/>
        </authorList>
    </citation>
    <scope>NUCLEOTIDE SEQUENCE [LARGE SCALE GENOMIC DNA]</scope>
    <source>
        <strain evidence="1 2">DJS-2-20</strain>
    </source>
</reference>
<organism evidence="1 2">
    <name type="scientific">Roseateles paludis</name>
    <dbReference type="NCBI Taxonomy" id="3145238"/>
    <lineage>
        <taxon>Bacteria</taxon>
        <taxon>Pseudomonadati</taxon>
        <taxon>Pseudomonadota</taxon>
        <taxon>Betaproteobacteria</taxon>
        <taxon>Burkholderiales</taxon>
        <taxon>Sphaerotilaceae</taxon>
        <taxon>Roseateles</taxon>
    </lineage>
</organism>
<dbReference type="Proteomes" id="UP001495147">
    <property type="component" value="Unassembled WGS sequence"/>
</dbReference>
<evidence type="ECO:0000313" key="1">
    <source>
        <dbReference type="EMBL" id="MEO3692122.1"/>
    </source>
</evidence>